<dbReference type="InterPro" id="IPR024747">
    <property type="entry name" value="Pyridox_Oxase-rel"/>
</dbReference>
<dbReference type="AlphaFoldDB" id="A0A852V8N8"/>
<reference evidence="1 2" key="1">
    <citation type="submission" date="2020-07" db="EMBL/GenBank/DDBJ databases">
        <title>Sequencing the genomes of 1000 actinobacteria strains.</title>
        <authorList>
            <person name="Klenk H.-P."/>
        </authorList>
    </citation>
    <scope>NUCLEOTIDE SEQUENCE [LARGE SCALE GENOMIC DNA]</scope>
    <source>
        <strain evidence="1 2">DSM 45763</strain>
    </source>
</reference>
<dbReference type="EMBL" id="JACCCO010000003">
    <property type="protein sequence ID" value="NYF44466.1"/>
    <property type="molecule type" value="Genomic_DNA"/>
</dbReference>
<dbReference type="RefSeq" id="WP_179828588.1">
    <property type="nucleotide sequence ID" value="NZ_JACCCO010000003.1"/>
</dbReference>
<proteinExistence type="predicted"/>
<dbReference type="Pfam" id="PF12900">
    <property type="entry name" value="Pyridox_ox_2"/>
    <property type="match status" value="1"/>
</dbReference>
<accession>A0A852V8N8</accession>
<dbReference type="SUPFAM" id="SSF50475">
    <property type="entry name" value="FMN-binding split barrel"/>
    <property type="match status" value="1"/>
</dbReference>
<dbReference type="InterPro" id="IPR012349">
    <property type="entry name" value="Split_barrel_FMN-bd"/>
</dbReference>
<keyword evidence="2" id="KW-1185">Reference proteome</keyword>
<dbReference type="Gene3D" id="2.30.110.10">
    <property type="entry name" value="Electron Transport, Fmn-binding Protein, Chain A"/>
    <property type="match status" value="1"/>
</dbReference>
<protein>
    <submittedName>
        <fullName evidence="1">Nitroimidazol reductase NimA-like FMN-containing flavoprotein (Pyridoxamine 5'-phosphate oxidase superfamily)</fullName>
    </submittedName>
</protein>
<name>A0A852V8N8_9ACTN</name>
<evidence type="ECO:0000313" key="2">
    <source>
        <dbReference type="Proteomes" id="UP000576393"/>
    </source>
</evidence>
<comment type="caution">
    <text evidence="1">The sequence shown here is derived from an EMBL/GenBank/DDBJ whole genome shotgun (WGS) entry which is preliminary data.</text>
</comment>
<sequence>MKVDSAGLKGDSAGLKVDSAGLHVLSRQECMRLLSTAPIGRIVFTDRALPAVQPVNFCLHHGDIVIRTNAGSKLAAATRHAVVAFEADDFDLRTRTGWSVTAVGRARAASDPDEISRLAALPLTPWAPGQRDHYIIVTAEQLSGRRLHR</sequence>
<gene>
    <name evidence="1" type="ORF">HDA43_006693</name>
</gene>
<evidence type="ECO:0000313" key="1">
    <source>
        <dbReference type="EMBL" id="NYF44466.1"/>
    </source>
</evidence>
<dbReference type="Proteomes" id="UP000576393">
    <property type="component" value="Unassembled WGS sequence"/>
</dbReference>
<organism evidence="1 2">
    <name type="scientific">Streptosporangium sandarakinum</name>
    <dbReference type="NCBI Taxonomy" id="1260955"/>
    <lineage>
        <taxon>Bacteria</taxon>
        <taxon>Bacillati</taxon>
        <taxon>Actinomycetota</taxon>
        <taxon>Actinomycetes</taxon>
        <taxon>Streptosporangiales</taxon>
        <taxon>Streptosporangiaceae</taxon>
        <taxon>Streptosporangium</taxon>
    </lineage>
</organism>